<feature type="transmembrane region" description="Helical" evidence="7">
    <location>
        <begin position="92"/>
        <end position="113"/>
    </location>
</feature>
<evidence type="ECO:0000259" key="8">
    <source>
        <dbReference type="PROSITE" id="PS50192"/>
    </source>
</evidence>
<dbReference type="PANTHER" id="PTHR12791">
    <property type="entry name" value="GOLGI SNARE BET1-RELATED"/>
    <property type="match status" value="1"/>
</dbReference>
<evidence type="ECO:0000256" key="3">
    <source>
        <dbReference type="ARBA" id="ARBA00022692"/>
    </source>
</evidence>
<keyword evidence="2" id="KW-0813">Transport</keyword>
<dbReference type="EMBL" id="OZ019894">
    <property type="protein sequence ID" value="CAK9215877.1"/>
    <property type="molecule type" value="Genomic_DNA"/>
</dbReference>
<protein>
    <recommendedName>
        <fullName evidence="8">t-SNARE coiled-coil homology domain-containing protein</fullName>
    </recommendedName>
</protein>
<dbReference type="Proteomes" id="UP001497512">
    <property type="component" value="Chromosome 2"/>
</dbReference>
<evidence type="ECO:0000256" key="6">
    <source>
        <dbReference type="ARBA" id="ARBA00023136"/>
    </source>
</evidence>
<proteinExistence type="predicted"/>
<gene>
    <name evidence="9" type="ORF">CSSPTR1EN2_LOCUS13026</name>
</gene>
<dbReference type="Gene3D" id="1.20.5.110">
    <property type="match status" value="1"/>
</dbReference>
<dbReference type="InterPro" id="IPR000727">
    <property type="entry name" value="T_SNARE_dom"/>
</dbReference>
<comment type="subcellular location">
    <subcellularLocation>
        <location evidence="1">Membrane</location>
        <topology evidence="1">Single-pass membrane protein</topology>
    </subcellularLocation>
</comment>
<name>A0ABP0U9M0_9BRYO</name>
<dbReference type="PROSITE" id="PS50192">
    <property type="entry name" value="T_SNARE"/>
    <property type="match status" value="1"/>
</dbReference>
<keyword evidence="10" id="KW-1185">Reference proteome</keyword>
<evidence type="ECO:0000313" key="10">
    <source>
        <dbReference type="Proteomes" id="UP001497512"/>
    </source>
</evidence>
<keyword evidence="6 7" id="KW-0472">Membrane</keyword>
<dbReference type="CDD" id="cd15841">
    <property type="entry name" value="SNARE_Qc"/>
    <property type="match status" value="1"/>
</dbReference>
<dbReference type="SUPFAM" id="SSF58038">
    <property type="entry name" value="SNARE fusion complex"/>
    <property type="match status" value="1"/>
</dbReference>
<keyword evidence="3 7" id="KW-0812">Transmembrane</keyword>
<evidence type="ECO:0000256" key="4">
    <source>
        <dbReference type="ARBA" id="ARBA00022927"/>
    </source>
</evidence>
<accession>A0ABP0U9M0</accession>
<feature type="domain" description="T-SNARE coiled-coil homology" evidence="8">
    <location>
        <begin position="25"/>
        <end position="87"/>
    </location>
</feature>
<evidence type="ECO:0000256" key="2">
    <source>
        <dbReference type="ARBA" id="ARBA00022448"/>
    </source>
</evidence>
<sequence>MAYYSSVGQRTRTYPPNDQVQLRVDPIHGDLDEEVHGLHGKVAQLKQVAQHIESETKFQNELLNQLEATVAKAQVGLKSTMRRLNRNLAQRGLNPVVIVVLFALFCFFCVFLWSKFQRRR</sequence>
<keyword evidence="5 7" id="KW-1133">Transmembrane helix</keyword>
<evidence type="ECO:0000256" key="1">
    <source>
        <dbReference type="ARBA" id="ARBA00004167"/>
    </source>
</evidence>
<organism evidence="9 10">
    <name type="scientific">Sphagnum troendelagicum</name>
    <dbReference type="NCBI Taxonomy" id="128251"/>
    <lineage>
        <taxon>Eukaryota</taxon>
        <taxon>Viridiplantae</taxon>
        <taxon>Streptophyta</taxon>
        <taxon>Embryophyta</taxon>
        <taxon>Bryophyta</taxon>
        <taxon>Sphagnophytina</taxon>
        <taxon>Sphagnopsida</taxon>
        <taxon>Sphagnales</taxon>
        <taxon>Sphagnaceae</taxon>
        <taxon>Sphagnum</taxon>
    </lineage>
</organism>
<evidence type="ECO:0000256" key="5">
    <source>
        <dbReference type="ARBA" id="ARBA00022989"/>
    </source>
</evidence>
<evidence type="ECO:0000256" key="7">
    <source>
        <dbReference type="SAM" id="Phobius"/>
    </source>
</evidence>
<keyword evidence="4" id="KW-0653">Protein transport</keyword>
<evidence type="ECO:0000313" key="9">
    <source>
        <dbReference type="EMBL" id="CAK9215877.1"/>
    </source>
</evidence>
<reference evidence="9" key="1">
    <citation type="submission" date="2024-02" db="EMBL/GenBank/DDBJ databases">
        <authorList>
            <consortium name="ELIXIR-Norway"/>
            <consortium name="Elixir Norway"/>
        </authorList>
    </citation>
    <scope>NUCLEOTIDE SEQUENCE</scope>
</reference>